<accession>A0ACB8U4Y0</accession>
<dbReference type="Proteomes" id="UP001055072">
    <property type="component" value="Unassembled WGS sequence"/>
</dbReference>
<protein>
    <submittedName>
        <fullName evidence="1">Uncharacterized protein</fullName>
    </submittedName>
</protein>
<keyword evidence="2" id="KW-1185">Reference proteome</keyword>
<organism evidence="1 2">
    <name type="scientific">Irpex rosettiformis</name>
    <dbReference type="NCBI Taxonomy" id="378272"/>
    <lineage>
        <taxon>Eukaryota</taxon>
        <taxon>Fungi</taxon>
        <taxon>Dikarya</taxon>
        <taxon>Basidiomycota</taxon>
        <taxon>Agaricomycotina</taxon>
        <taxon>Agaricomycetes</taxon>
        <taxon>Polyporales</taxon>
        <taxon>Irpicaceae</taxon>
        <taxon>Irpex</taxon>
    </lineage>
</organism>
<sequence length="841" mass="91696">MAAQWGDSRYPPFAPADSYPPNSQPYNDPRRQYVQPPPFGFYNPAVASPPQPGYPVGPSSLPVQPIAIPTPSIPSILRPGSGGAYRPVNRTSSRADIGDLFFGGVPSFPVPEFPGHLPQPTHRPSLVAPPLNHTVSAPPPLPRKPDFSQPPLPPKPSYTPPLPTAPPALNGYSQFQQQLTRPPPPLPAPINEEEDFRRAIEQSTLDARARKQQEDEELARAMQESLRVNSHPSTLAGGDGGLSSSPTSYNFPVSAPALYTTPSGYFGSPERMSLPLSDPSTPGPRSRANSAKQVSDDEAMARRLVKEEIEEARARKQQERLVKLREEDARRLREEQEQMRKTQQDKEEAMRAQEQQPQSPMSTVHSKARMDGPVQVHRVVNPDDGLPQYTDIIHNGGPSTSAIADMQKKRSTTNLTRPHSASASSPSSARRPYPSHDSSPNLPHAPVPGIYRSSSASAVPNQLLDPSLISDTRTGRHPSFSDSAASRPSSNASSPTEPTSAPSRSPLLSRPSLSHPLPSVQEGNEDSKTEVLNSSNPQLGHSQSVTSPGPSNESVSSPTKPPPPPVAPVRSSQFISPELLHGLTMGFGPPVITPQMEPYKEQLPDVITLPYGRSPPLHIKAPNWWKLVRLMALMSETRIEPNIEAQAAVKTAMHLRVVINFVKLHATSLDWHVILYLTIDLSVPNDQRYNKYRNLSDPSVLPFSYTLSPTPTHLREAADSPLQKWYSIPSTGNKPSITLPVSFPDLAQYLISAVEESRRAVSDRTTSMGRLAKCIDTFYPNKSSGGGPIGAHDDEREEESVGFRGRLGKFFGIGHGGQAERPANDERAALVTPFLADNYGR</sequence>
<gene>
    <name evidence="1" type="ORF">BDY19DRAFT_134737</name>
</gene>
<name>A0ACB8U4Y0_9APHY</name>
<dbReference type="EMBL" id="MU274911">
    <property type="protein sequence ID" value="KAI0089266.1"/>
    <property type="molecule type" value="Genomic_DNA"/>
</dbReference>
<comment type="caution">
    <text evidence="1">The sequence shown here is derived from an EMBL/GenBank/DDBJ whole genome shotgun (WGS) entry which is preliminary data.</text>
</comment>
<evidence type="ECO:0000313" key="1">
    <source>
        <dbReference type="EMBL" id="KAI0089266.1"/>
    </source>
</evidence>
<reference evidence="1" key="1">
    <citation type="journal article" date="2021" name="Environ. Microbiol.">
        <title>Gene family expansions and transcriptome signatures uncover fungal adaptations to wood decay.</title>
        <authorList>
            <person name="Hage H."/>
            <person name="Miyauchi S."/>
            <person name="Viragh M."/>
            <person name="Drula E."/>
            <person name="Min B."/>
            <person name="Chaduli D."/>
            <person name="Navarro D."/>
            <person name="Favel A."/>
            <person name="Norest M."/>
            <person name="Lesage-Meessen L."/>
            <person name="Balint B."/>
            <person name="Merenyi Z."/>
            <person name="de Eugenio L."/>
            <person name="Morin E."/>
            <person name="Martinez A.T."/>
            <person name="Baldrian P."/>
            <person name="Stursova M."/>
            <person name="Martinez M.J."/>
            <person name="Novotny C."/>
            <person name="Magnuson J.K."/>
            <person name="Spatafora J.W."/>
            <person name="Maurice S."/>
            <person name="Pangilinan J."/>
            <person name="Andreopoulos W."/>
            <person name="LaButti K."/>
            <person name="Hundley H."/>
            <person name="Na H."/>
            <person name="Kuo A."/>
            <person name="Barry K."/>
            <person name="Lipzen A."/>
            <person name="Henrissat B."/>
            <person name="Riley R."/>
            <person name="Ahrendt S."/>
            <person name="Nagy L.G."/>
            <person name="Grigoriev I.V."/>
            <person name="Martin F."/>
            <person name="Rosso M.N."/>
        </authorList>
    </citation>
    <scope>NUCLEOTIDE SEQUENCE</scope>
    <source>
        <strain evidence="1">CBS 384.51</strain>
    </source>
</reference>
<proteinExistence type="predicted"/>
<evidence type="ECO:0000313" key="2">
    <source>
        <dbReference type="Proteomes" id="UP001055072"/>
    </source>
</evidence>